<dbReference type="HOGENOM" id="CLU_2619647_0_0_4"/>
<dbReference type="Proteomes" id="UP000061603">
    <property type="component" value="Chromosome"/>
</dbReference>
<accession>A0A0C5J6Y9</accession>
<keyword evidence="2" id="KW-1185">Reference proteome</keyword>
<organism evidence="1 2">
    <name type="scientific">Rugosibacter aromaticivorans</name>
    <dbReference type="NCBI Taxonomy" id="1565605"/>
    <lineage>
        <taxon>Bacteria</taxon>
        <taxon>Pseudomonadati</taxon>
        <taxon>Pseudomonadota</taxon>
        <taxon>Betaproteobacteria</taxon>
        <taxon>Nitrosomonadales</taxon>
        <taxon>Sterolibacteriaceae</taxon>
        <taxon>Rugosibacter</taxon>
    </lineage>
</organism>
<proteinExistence type="predicted"/>
<protein>
    <submittedName>
        <fullName evidence="1">Uncharacterized protein</fullName>
    </submittedName>
</protein>
<name>A0A0C5J6Y9_9PROT</name>
<dbReference type="EMBL" id="CP010554">
    <property type="protein sequence ID" value="AJP47419.1"/>
    <property type="molecule type" value="Genomic_DNA"/>
</dbReference>
<sequence length="78" mass="8818">MLPIDEVQTKTREVIANTVELNETVVHGAVKATEEVGVFYKRIIEGKPTDHYHITNAFKKILANNIAAAQQYFRSFQA</sequence>
<gene>
    <name evidence="1" type="ORF">PG1C_01025</name>
</gene>
<evidence type="ECO:0000313" key="2">
    <source>
        <dbReference type="Proteomes" id="UP000061603"/>
    </source>
</evidence>
<evidence type="ECO:0000313" key="1">
    <source>
        <dbReference type="EMBL" id="AJP47419.1"/>
    </source>
</evidence>
<dbReference type="KEGG" id="rbu:PG1C_01025"/>
<dbReference type="PATRIC" id="fig|1565605.3.peg.216"/>
<reference evidence="1 2" key="1">
    <citation type="journal article" date="2015" name="Genome Announc.">
        <title>Complete Genome Sequence of a Novel Bacterium within the Family Rhodocyclaceae That Degrades Polycyclic Aromatic Hydrocarbons.</title>
        <authorList>
            <person name="Singleton D.R."/>
            <person name="Dickey A.N."/>
            <person name="Scholl E.H."/>
            <person name="Wright F.A."/>
            <person name="Aitken M.D."/>
        </authorList>
    </citation>
    <scope>NUCLEOTIDE SEQUENCE [LARGE SCALE GENOMIC DNA]</scope>
    <source>
        <strain evidence="2">PG1-Ca6</strain>
    </source>
</reference>
<dbReference type="AlphaFoldDB" id="A0A0C5J6Y9"/>
<dbReference type="RefSeq" id="WP_202635608.1">
    <property type="nucleotide sequence ID" value="NZ_CP010554.1"/>
</dbReference>
<dbReference type="STRING" id="1565605.PG1C_01025"/>